<protein>
    <submittedName>
        <fullName evidence="1">Uncharacterized protein</fullName>
    </submittedName>
</protein>
<dbReference type="AlphaFoldDB" id="A0AAV4R6D9"/>
<evidence type="ECO:0000313" key="1">
    <source>
        <dbReference type="EMBL" id="GIY15633.1"/>
    </source>
</evidence>
<comment type="caution">
    <text evidence="1">The sequence shown here is derived from an EMBL/GenBank/DDBJ whole genome shotgun (WGS) entry which is preliminary data.</text>
</comment>
<sequence length="99" mass="10952">MEDSTLCALKLEDARQSPKFSAPFKEFVEISPLSARRSHAVEERDVIKVSQDGARGGGVWRVVCSSEIRDGIWGKCAHAVFSFCGCLFVQHTSTVKIFC</sequence>
<evidence type="ECO:0000313" key="2">
    <source>
        <dbReference type="Proteomes" id="UP001054945"/>
    </source>
</evidence>
<proteinExistence type="predicted"/>
<reference evidence="1 2" key="1">
    <citation type="submission" date="2021-06" db="EMBL/GenBank/DDBJ databases">
        <title>Caerostris extrusa draft genome.</title>
        <authorList>
            <person name="Kono N."/>
            <person name="Arakawa K."/>
        </authorList>
    </citation>
    <scope>NUCLEOTIDE SEQUENCE [LARGE SCALE GENOMIC DNA]</scope>
</reference>
<accession>A0AAV4R6D9</accession>
<keyword evidence="2" id="KW-1185">Reference proteome</keyword>
<dbReference type="EMBL" id="BPLR01007255">
    <property type="protein sequence ID" value="GIY15633.1"/>
    <property type="molecule type" value="Genomic_DNA"/>
</dbReference>
<organism evidence="1 2">
    <name type="scientific">Caerostris extrusa</name>
    <name type="common">Bark spider</name>
    <name type="synonym">Caerostris bankana</name>
    <dbReference type="NCBI Taxonomy" id="172846"/>
    <lineage>
        <taxon>Eukaryota</taxon>
        <taxon>Metazoa</taxon>
        <taxon>Ecdysozoa</taxon>
        <taxon>Arthropoda</taxon>
        <taxon>Chelicerata</taxon>
        <taxon>Arachnida</taxon>
        <taxon>Araneae</taxon>
        <taxon>Araneomorphae</taxon>
        <taxon>Entelegynae</taxon>
        <taxon>Araneoidea</taxon>
        <taxon>Araneidae</taxon>
        <taxon>Caerostris</taxon>
    </lineage>
</organism>
<gene>
    <name evidence="1" type="ORF">CEXT_756021</name>
</gene>
<name>A0AAV4R6D9_CAEEX</name>
<dbReference type="Proteomes" id="UP001054945">
    <property type="component" value="Unassembled WGS sequence"/>
</dbReference>